<dbReference type="PROSITE" id="PS50231">
    <property type="entry name" value="RICIN_B_LECTIN"/>
    <property type="match status" value="1"/>
</dbReference>
<evidence type="ECO:0000259" key="2">
    <source>
        <dbReference type="Pfam" id="PF00652"/>
    </source>
</evidence>
<feature type="signal peptide" evidence="1">
    <location>
        <begin position="1"/>
        <end position="29"/>
    </location>
</feature>
<protein>
    <recommendedName>
        <fullName evidence="2">Ricin B lectin domain-containing protein</fullName>
    </recommendedName>
</protein>
<comment type="caution">
    <text evidence="3">The sequence shown here is derived from an EMBL/GenBank/DDBJ whole genome shotgun (WGS) entry which is preliminary data.</text>
</comment>
<evidence type="ECO:0000256" key="1">
    <source>
        <dbReference type="SAM" id="SignalP"/>
    </source>
</evidence>
<dbReference type="SUPFAM" id="SSF50370">
    <property type="entry name" value="Ricin B-like lectins"/>
    <property type="match status" value="1"/>
</dbReference>
<sequence>MTFGRKAASFAAVTSALAGMVLFAAPAHAVTTTKSVQNYADDTNLDAFDGHQVWTRDSSLGYQVWTFNQVSITPEGTGIYTISSTVFPSTCIQDAGVGAPVTQQPCDNNKLSQRWVVDFGQEQTTIASQKNRNEVLQGNGFDTPVTLAPAVFGAPNQTWALYDK</sequence>
<gene>
    <name evidence="3" type="ORF">FHR34_007167</name>
</gene>
<evidence type="ECO:0000313" key="4">
    <source>
        <dbReference type="Proteomes" id="UP000540506"/>
    </source>
</evidence>
<evidence type="ECO:0000313" key="3">
    <source>
        <dbReference type="EMBL" id="MBB4928072.1"/>
    </source>
</evidence>
<accession>A0A7W7R9S3</accession>
<keyword evidence="4" id="KW-1185">Reference proteome</keyword>
<proteinExistence type="predicted"/>
<dbReference type="Proteomes" id="UP000540506">
    <property type="component" value="Unassembled WGS sequence"/>
</dbReference>
<dbReference type="CDD" id="cd00161">
    <property type="entry name" value="beta-trefoil_Ricin-like"/>
    <property type="match status" value="1"/>
</dbReference>
<keyword evidence="1" id="KW-0732">Signal</keyword>
<feature type="chain" id="PRO_5031062045" description="Ricin B lectin domain-containing protein" evidence="1">
    <location>
        <begin position="30"/>
        <end position="164"/>
    </location>
</feature>
<dbReference type="InterPro" id="IPR035992">
    <property type="entry name" value="Ricin_B-like_lectins"/>
</dbReference>
<dbReference type="RefSeq" id="WP_184944978.1">
    <property type="nucleotide sequence ID" value="NZ_JACHJV010000002.1"/>
</dbReference>
<reference evidence="3 4" key="1">
    <citation type="submission" date="2020-08" db="EMBL/GenBank/DDBJ databases">
        <title>Sequencing the genomes of 1000 actinobacteria strains.</title>
        <authorList>
            <person name="Klenk H.-P."/>
        </authorList>
    </citation>
    <scope>NUCLEOTIDE SEQUENCE [LARGE SCALE GENOMIC DNA]</scope>
    <source>
        <strain evidence="3 4">DSM 41654</strain>
    </source>
</reference>
<organism evidence="3 4">
    <name type="scientific">Kitasatospora kifunensis</name>
    <name type="common">Streptomyces kifunensis</name>
    <dbReference type="NCBI Taxonomy" id="58351"/>
    <lineage>
        <taxon>Bacteria</taxon>
        <taxon>Bacillati</taxon>
        <taxon>Actinomycetota</taxon>
        <taxon>Actinomycetes</taxon>
        <taxon>Kitasatosporales</taxon>
        <taxon>Streptomycetaceae</taxon>
        <taxon>Kitasatospora</taxon>
    </lineage>
</organism>
<feature type="domain" description="Ricin B lectin" evidence="2">
    <location>
        <begin position="50"/>
        <end position="159"/>
    </location>
</feature>
<dbReference type="Gene3D" id="2.80.10.50">
    <property type="match status" value="1"/>
</dbReference>
<dbReference type="InterPro" id="IPR000772">
    <property type="entry name" value="Ricin_B_lectin"/>
</dbReference>
<dbReference type="AlphaFoldDB" id="A0A7W7R9S3"/>
<dbReference type="Pfam" id="PF00652">
    <property type="entry name" value="Ricin_B_lectin"/>
    <property type="match status" value="1"/>
</dbReference>
<name>A0A7W7R9S3_KITKI</name>
<dbReference type="EMBL" id="JACHJV010000002">
    <property type="protein sequence ID" value="MBB4928072.1"/>
    <property type="molecule type" value="Genomic_DNA"/>
</dbReference>